<organism evidence="1 2">
    <name type="scientific">Symbiodinium necroappetens</name>
    <dbReference type="NCBI Taxonomy" id="1628268"/>
    <lineage>
        <taxon>Eukaryota</taxon>
        <taxon>Sar</taxon>
        <taxon>Alveolata</taxon>
        <taxon>Dinophyceae</taxon>
        <taxon>Suessiales</taxon>
        <taxon>Symbiodiniaceae</taxon>
        <taxon>Symbiodinium</taxon>
    </lineage>
</organism>
<reference evidence="1" key="1">
    <citation type="submission" date="2021-02" db="EMBL/GenBank/DDBJ databases">
        <authorList>
            <person name="Dougan E. K."/>
            <person name="Rhodes N."/>
            <person name="Thang M."/>
            <person name="Chan C."/>
        </authorList>
    </citation>
    <scope>NUCLEOTIDE SEQUENCE</scope>
</reference>
<dbReference type="OrthoDB" id="1932527at2759"/>
<keyword evidence="2" id="KW-1185">Reference proteome</keyword>
<dbReference type="AlphaFoldDB" id="A0A813AX53"/>
<sequence length="532" mass="60010">EIDKQIQLRDHAGTLHASWTQSHMSIFADDKHCFWDIQSCYAFERALRQIRIVIDVISSSGMVINFQKSMAVLALKGTQAQQIIKRHTKQWNGDKCLVLRSEDNDIRIPIVPNLTYLGVVLNYGQFEQATAKYRCTQANVSFAQLKNVLRVNGVLNKAQRLRVYKACVWPSLLYGISAVGVTHAALRALQSTAAQHLRKILRVHEKGHTNNSILEQADLIPLQHIIQRLDKQAGTLKQDVSRHAELRCREERRLQQIIEQVQILQAHGPTQALTQADTGSIAQIPCPVCGVYFGTAEGQSIDQLLEEIYQEELRDPPQPPVGNEQSASKASHGEVWKHVQLHARTKAKNTKEHTVKCPMLFQEPKSELIAANDLGKAATVSSLQIRTIAGMQQARQRTGTIKDFFGRRPVPHQVPPAAHRPWYCRLRLDNPSSLCYANAGVLLLVHGSSQLCNYPEELKFLRAVGRNAAERDVTLLLPRMHGLRKLAPQWEFGAEQKDAAELLRVMFTQLPDLQVVWDTRTNAEEGVRLRVQ</sequence>
<name>A0A813AX53_9DINO</name>
<evidence type="ECO:0000313" key="1">
    <source>
        <dbReference type="EMBL" id="CAE7884031.1"/>
    </source>
</evidence>
<gene>
    <name evidence="1" type="ORF">SNEC2469_LOCUS29131</name>
</gene>
<proteinExistence type="predicted"/>
<evidence type="ECO:0008006" key="3">
    <source>
        <dbReference type="Google" id="ProtNLM"/>
    </source>
</evidence>
<dbReference type="EMBL" id="CAJNJA010064747">
    <property type="protein sequence ID" value="CAE7884031.1"/>
    <property type="molecule type" value="Genomic_DNA"/>
</dbReference>
<accession>A0A813AX53</accession>
<feature type="non-terminal residue" evidence="1">
    <location>
        <position position="1"/>
    </location>
</feature>
<comment type="caution">
    <text evidence="1">The sequence shown here is derived from an EMBL/GenBank/DDBJ whole genome shotgun (WGS) entry which is preliminary data.</text>
</comment>
<protein>
    <recommendedName>
        <fullName evidence="3">Reverse transcriptase domain-containing protein</fullName>
    </recommendedName>
</protein>
<dbReference type="Proteomes" id="UP000601435">
    <property type="component" value="Unassembled WGS sequence"/>
</dbReference>
<evidence type="ECO:0000313" key="2">
    <source>
        <dbReference type="Proteomes" id="UP000601435"/>
    </source>
</evidence>
<feature type="non-terminal residue" evidence="1">
    <location>
        <position position="532"/>
    </location>
</feature>